<dbReference type="PANTHER" id="PTHR10566">
    <property type="entry name" value="CHAPERONE-ACTIVITY OF BC1 COMPLEX CABC1 -RELATED"/>
    <property type="match status" value="1"/>
</dbReference>
<keyword evidence="2" id="KW-0812">Transmembrane</keyword>
<evidence type="ECO:0000256" key="2">
    <source>
        <dbReference type="SAM" id="Phobius"/>
    </source>
</evidence>
<dbReference type="SUPFAM" id="SSF56112">
    <property type="entry name" value="Protein kinase-like (PK-like)"/>
    <property type="match status" value="1"/>
</dbReference>
<name>A0A1E5QH44_9CYAN</name>
<dbReference type="PANTHER" id="PTHR10566:SF113">
    <property type="entry name" value="PROTEIN ACTIVITY OF BC1 COMPLEX KINASE 7, CHLOROPLASTIC"/>
    <property type="match status" value="1"/>
</dbReference>
<reference evidence="4" key="1">
    <citation type="submission" date="2016-09" db="EMBL/GenBank/DDBJ databases">
        <title>Draft genome of thermotolerant cyanobacterium Desertifilum sp. strain IPPAS B-1220.</title>
        <authorList>
            <person name="Sinetova M.A."/>
            <person name="Bolakhan K."/>
            <person name="Zayadan B.K."/>
            <person name="Mironov K.S."/>
            <person name="Ustinova V."/>
            <person name="Kupriyanova E.V."/>
            <person name="Sidorov R.A."/>
            <person name="Skrypnik A.N."/>
            <person name="Gogoleva N.E."/>
            <person name="Gogolev Y.V."/>
            <person name="Los D.A."/>
        </authorList>
    </citation>
    <scope>NUCLEOTIDE SEQUENCE [LARGE SCALE GENOMIC DNA]</scope>
    <source>
        <strain evidence="4">IPPAS B-1220</strain>
    </source>
</reference>
<dbReference type="CDD" id="cd05121">
    <property type="entry name" value="ABC1_ADCK3-like"/>
    <property type="match status" value="1"/>
</dbReference>
<dbReference type="RefSeq" id="WP_069968531.1">
    <property type="nucleotide sequence ID" value="NZ_CM124774.1"/>
</dbReference>
<evidence type="ECO:0000259" key="3">
    <source>
        <dbReference type="Pfam" id="PF03109"/>
    </source>
</evidence>
<dbReference type="InterPro" id="IPR050154">
    <property type="entry name" value="UbiB_kinase"/>
</dbReference>
<evidence type="ECO:0000313" key="4">
    <source>
        <dbReference type="EMBL" id="OEJ73921.1"/>
    </source>
</evidence>
<dbReference type="AlphaFoldDB" id="A0A1E5QH44"/>
<dbReference type="InterPro" id="IPR011009">
    <property type="entry name" value="Kinase-like_dom_sf"/>
</dbReference>
<organism evidence="4">
    <name type="scientific">Desertifilum tharense IPPAS B-1220</name>
    <dbReference type="NCBI Taxonomy" id="1781255"/>
    <lineage>
        <taxon>Bacteria</taxon>
        <taxon>Bacillati</taxon>
        <taxon>Cyanobacteriota</taxon>
        <taxon>Cyanophyceae</taxon>
        <taxon>Desertifilales</taxon>
        <taxon>Desertifilaceae</taxon>
        <taxon>Desertifilum</taxon>
    </lineage>
</organism>
<dbReference type="Pfam" id="PF03109">
    <property type="entry name" value="ABC1"/>
    <property type="match status" value="1"/>
</dbReference>
<feature type="domain" description="ABC1 atypical kinase-like" evidence="3">
    <location>
        <begin position="82"/>
        <end position="346"/>
    </location>
</feature>
<dbReference type="EMBL" id="MJGC01000077">
    <property type="protein sequence ID" value="OEJ73921.1"/>
    <property type="molecule type" value="Genomic_DNA"/>
</dbReference>
<sequence length="561" mass="62353">MLSLTKTSSRQREILEVVFRNGWDYMRGLLTGGKASKPQLPSPEVLRNILIELGPVYVKLGQLLSTRPDLLPGRYIDALSTLQAQVPAVAWPEIEVLIRQQLNGPLEEIFAELNPQPVAAGSIAQTHKATLADGRKVAIKVQRPGIDLVIAQDIALIKGLAELVSISDFGSDFDLVALADEFSKALLAELDFTQEASFADQLRRNLSTSRWFDPKQVVVPQIYWNLTNKKLLVMEWLDGVPILSSSLSASQHLAGSRTNGTTDAAVVAEQRRAVTTLLFRAFFQQIYIDGFFHADPHPGNLFYLDDGRVALLDCGMIGRLDPRTQQILTEMLLAIVDIDSQRCAQLTLQLAESSPRVNLARLESDYDRMLRKYYNLSLSEIKFSEVIYEVLDVSRNNKVILPGSMGLYAKALANLEGVARTFDPEINLLDQIKPLITDLFRRQLLGDDPLQTLLRTALDVKSLSLQSPRQLELLLDRMTSETMHWNLTLRDLDPLRRSLDDSANRLSFSIVVGSLIMGAAIISAKAQTAQLLVPSNALFAAASFLGLWLIVSILRSGRLRS</sequence>
<dbReference type="STRING" id="1781255.BH720_17655"/>
<dbReference type="OrthoDB" id="500486at2"/>
<comment type="similarity">
    <text evidence="1">Belongs to the protein kinase superfamily. ADCK protein kinase family.</text>
</comment>
<protein>
    <submittedName>
        <fullName evidence="4">ABC transporter</fullName>
    </submittedName>
</protein>
<keyword evidence="2" id="KW-1133">Transmembrane helix</keyword>
<feature type="transmembrane region" description="Helical" evidence="2">
    <location>
        <begin position="506"/>
        <end position="524"/>
    </location>
</feature>
<accession>A0A1E5QH44</accession>
<evidence type="ECO:0000256" key="1">
    <source>
        <dbReference type="ARBA" id="ARBA00009670"/>
    </source>
</evidence>
<dbReference type="InterPro" id="IPR004147">
    <property type="entry name" value="ABC1_dom"/>
</dbReference>
<gene>
    <name evidence="4" type="ORF">BH720_17655</name>
</gene>
<keyword evidence="2" id="KW-0472">Membrane</keyword>
<comment type="caution">
    <text evidence="4">The sequence shown here is derived from an EMBL/GenBank/DDBJ whole genome shotgun (WGS) entry which is preliminary data.</text>
</comment>
<proteinExistence type="inferred from homology"/>
<feature type="transmembrane region" description="Helical" evidence="2">
    <location>
        <begin position="536"/>
        <end position="554"/>
    </location>
</feature>